<evidence type="ECO:0000313" key="1">
    <source>
        <dbReference type="EMBL" id="MFC6661796.1"/>
    </source>
</evidence>
<name>A0ABW1ZM30_9DEIO</name>
<dbReference type="InterPro" id="IPR023214">
    <property type="entry name" value="HAD_sf"/>
</dbReference>
<evidence type="ECO:0000313" key="2">
    <source>
        <dbReference type="Proteomes" id="UP001596317"/>
    </source>
</evidence>
<dbReference type="InterPro" id="IPR036412">
    <property type="entry name" value="HAD-like_sf"/>
</dbReference>
<dbReference type="Gene3D" id="3.40.50.1000">
    <property type="entry name" value="HAD superfamily/HAD-like"/>
    <property type="match status" value="1"/>
</dbReference>
<protein>
    <submittedName>
        <fullName evidence="1">HAD hydrolase-like protein</fullName>
    </submittedName>
</protein>
<reference evidence="2" key="1">
    <citation type="journal article" date="2019" name="Int. J. Syst. Evol. Microbiol.">
        <title>The Global Catalogue of Microorganisms (GCM) 10K type strain sequencing project: providing services to taxonomists for standard genome sequencing and annotation.</title>
        <authorList>
            <consortium name="The Broad Institute Genomics Platform"/>
            <consortium name="The Broad Institute Genome Sequencing Center for Infectious Disease"/>
            <person name="Wu L."/>
            <person name="Ma J."/>
        </authorList>
    </citation>
    <scope>NUCLEOTIDE SEQUENCE [LARGE SCALE GENOMIC DNA]</scope>
    <source>
        <strain evidence="2">CCUG 63830</strain>
    </source>
</reference>
<dbReference type="Pfam" id="PF13242">
    <property type="entry name" value="Hydrolase_like"/>
    <property type="match status" value="1"/>
</dbReference>
<organism evidence="1 2">
    <name type="scientific">Deinococcus multiflagellatus</name>
    <dbReference type="NCBI Taxonomy" id="1656887"/>
    <lineage>
        <taxon>Bacteria</taxon>
        <taxon>Thermotogati</taxon>
        <taxon>Deinococcota</taxon>
        <taxon>Deinococci</taxon>
        <taxon>Deinococcales</taxon>
        <taxon>Deinococcaceae</taxon>
        <taxon>Deinococcus</taxon>
    </lineage>
</organism>
<sequence>MHAELLRRGAHGLATRHRLHNPFAELEPIPPTPYDLHALILTNALEAHPGATPLWMIGDSLTADIQGAAGAGIPAILVRSSGPARWVAADLWGVSELVGHPISAGK</sequence>
<dbReference type="RefSeq" id="WP_380057466.1">
    <property type="nucleotide sequence ID" value="NZ_JBHSWB010000001.1"/>
</dbReference>
<accession>A0ABW1ZM30</accession>
<comment type="caution">
    <text evidence="1">The sequence shown here is derived from an EMBL/GenBank/DDBJ whole genome shotgun (WGS) entry which is preliminary data.</text>
</comment>
<proteinExistence type="predicted"/>
<gene>
    <name evidence="1" type="ORF">ACFP90_16760</name>
</gene>
<dbReference type="EMBL" id="JBHSWB010000001">
    <property type="protein sequence ID" value="MFC6661796.1"/>
    <property type="molecule type" value="Genomic_DNA"/>
</dbReference>
<dbReference type="SUPFAM" id="SSF56784">
    <property type="entry name" value="HAD-like"/>
    <property type="match status" value="1"/>
</dbReference>
<keyword evidence="2" id="KW-1185">Reference proteome</keyword>
<dbReference type="Proteomes" id="UP001596317">
    <property type="component" value="Unassembled WGS sequence"/>
</dbReference>